<gene>
    <name evidence="6" type="ORF">ANCCEY_06446</name>
</gene>
<dbReference type="GO" id="GO:0003676">
    <property type="term" value="F:nucleic acid binding"/>
    <property type="evidence" value="ECO:0007669"/>
    <property type="project" value="InterPro"/>
</dbReference>
<dbReference type="SUPFAM" id="SSF53098">
    <property type="entry name" value="Ribonuclease H-like"/>
    <property type="match status" value="1"/>
</dbReference>
<keyword evidence="2" id="KW-0175">Coiled coil</keyword>
<dbReference type="GO" id="GO:0015074">
    <property type="term" value="P:DNA integration"/>
    <property type="evidence" value="ECO:0007669"/>
    <property type="project" value="InterPro"/>
</dbReference>
<feature type="region of interest" description="Disordered" evidence="3">
    <location>
        <begin position="366"/>
        <end position="437"/>
    </location>
</feature>
<dbReference type="Gene3D" id="3.30.420.10">
    <property type="entry name" value="Ribonuclease H-like superfamily/Ribonuclease H"/>
    <property type="match status" value="1"/>
</dbReference>
<accession>A0A0D6LWG7</accession>
<evidence type="ECO:0000313" key="7">
    <source>
        <dbReference type="Proteomes" id="UP000054495"/>
    </source>
</evidence>
<dbReference type="SUPFAM" id="SSF56672">
    <property type="entry name" value="DNA/RNA polymerases"/>
    <property type="match status" value="1"/>
</dbReference>
<dbReference type="PANTHER" id="PTHR47331">
    <property type="entry name" value="PHD-TYPE DOMAIN-CONTAINING PROTEIN"/>
    <property type="match status" value="1"/>
</dbReference>
<dbReference type="Gene3D" id="3.10.10.10">
    <property type="entry name" value="HIV Type 1 Reverse Transcriptase, subunit A, domain 1"/>
    <property type="match status" value="1"/>
</dbReference>
<dbReference type="InterPro" id="IPR012337">
    <property type="entry name" value="RNaseH-like_sf"/>
</dbReference>
<dbReference type="InterPro" id="IPR043128">
    <property type="entry name" value="Rev_trsase/Diguanyl_cyclase"/>
</dbReference>
<evidence type="ECO:0000259" key="4">
    <source>
        <dbReference type="PROSITE" id="PS50158"/>
    </source>
</evidence>
<feature type="domain" description="CCHC-type" evidence="4">
    <location>
        <begin position="322"/>
        <end position="336"/>
    </location>
</feature>
<dbReference type="PROSITE" id="PS50994">
    <property type="entry name" value="INTEGRASE"/>
    <property type="match status" value="1"/>
</dbReference>
<feature type="coiled-coil region" evidence="2">
    <location>
        <begin position="1865"/>
        <end position="1903"/>
    </location>
</feature>
<dbReference type="Pfam" id="PF00078">
    <property type="entry name" value="RVT_1"/>
    <property type="match status" value="1"/>
</dbReference>
<dbReference type="InterPro" id="IPR008042">
    <property type="entry name" value="Retrotrans_Pao"/>
</dbReference>
<evidence type="ECO:0000256" key="1">
    <source>
        <dbReference type="PROSITE-ProRule" id="PRU00047"/>
    </source>
</evidence>
<evidence type="ECO:0000313" key="6">
    <source>
        <dbReference type="EMBL" id="EPB74436.1"/>
    </source>
</evidence>
<name>A0A0D6LWG7_9BILA</name>
<sequence length="2014" mass="231750">MSCFEEMFEKISPEDQIREQPSYEEYLDSAWDTITTAEAVLGKLMEKEIEISVRVEHREELELRRQRMTLAEARQPSPSSSIGSTQIQSLLPRLQLPKFSGKLQEWDAFWAIFKTSIDEQPISSMMKYNYLLQALTGEAKQLANRFQLIEENYEVVIEALKKKFGRDSSIVEDLLAQLESCQAEGTTTKQQINLLDQLAAILTQLEMKGQDVNHRMILNTVLRKFQPDIQMKALEKRENLKDMTEWTWSTLQKHLSQILELKEKIERTQNRIIQKPTNTQGTPLKRSISPCIYCKRTNHRSVECRTVPESNRMAFLIRNHLCTNCGKPNHSTADCRTPGCFRCGLKHHSSLCRANASLQNTVRFQRNQERARPQSGQSSYQTQQRIQNDHSNRQGNRGQSQNTPRPVSQNVVTHEDEERRVESQSEDESNVYHVESQKQQKTGALLLTGTATITGPQGTKKLPIQGRTRLRLRAFGANTATENEHRIVKVILSNEFGESHTCEMFDNKVITSKTITPQLTNEDWEYVTKRGIHLTSYAETQEAPRILVGCDHLWELIDGKKCKLPSGLHIIATKFGNMVSGKKAAEPECQERQVALNQEEVDIWDQYWSIDSSGTREYTGPEKTEKQRLDEEVMKTFKETIVRKPEVYYVRLPWKTNHETLPENKSMALARLRSLLRQHKDRPDDLKDIDRIFKEQLEQGIIELVPETMQHNSRRNKVHYLAYQVVHTPEKRTTPKRIVFDASAHPVGKPSLNDVLYQGPLILPNILGMLVRFRVGQIATIADIEKAFLQVRLHEDDRDVTRFLWVRDVTCPLQEDNILTFRLTRVTFGLNASPFLLAATISFHLDNAKQSREITEEIKDNLYVDNLLMTAETREEALQQYRETKEIFESLKMNMREFLTNDKALMDSFRKEDKSTTSMAKVLGLEWAATTDTFKIKCNIQSDTKITKRMILHANASVYDPLGWMSPLLVRNKAFFQSLWKKNYEWDDVLDEDDQEQWRKLRSSTVGFTKEIPRKVAHKQEEQALSVFSDASALAMAACAYIRSNDNQHLLVAKTKLPSIKGVHTIPKLEINALTIATRLALTTYEELRRTIKVQAIYLFSDSEIALSWLKNANETKSIGVLVTNRVNEINRIAEKLTKEGVKVFVGYVSTKQNLADCATRGLTCNELRDHFWWTGPNFISAESEYWPEETRLFEIPLPETGVFQVSPAKDTTPLVDCSRFSSLTSLTRTMAVVVRFLRHISTKLRPELVQKISRVTQGINHRGPITTDELRNATRIVLKAHQQQYQAVIDSIQQRKLNIKQDQLRQQVKTHVKKCVPCQKFNNLPYRYPPMTDLPKRRVVQSRPFQHVGLDLFGPLKTKGPNNVQEKAYGCIYTCTTTRMIHIELMKDCTTTSFLNGMRRFMSRRGVPESITCDNSPTFTLAEAILADSHHDTTGEDIETFMSKADIRWQKITPYAPWQGGFYERLIKDVKRSLLKGLGRKVVDEDSLTTILTEIEACLNERPLTYQETELDEMTPLRPIDFLQNHLNITYQIDPCQDERDDPSFLPAAELAQLRTKKEAEAALKSSCAMVDKFWKIWNEAYLTSLREHHKRYMAQGRSSQVTPFRGQVVLLQDPVRPRNTWKMGRITALETSCMNAKQAAIRLLESLNEKTRSLFEEKEVQRRIDVLYDEISISLKDIDVMKDRFEEIRKQLAAADTQPEENKEIYDDLNEIAKDISVTRERMVSNHHLGEILWEVYDILVKSGAATMSSKNQFEAKPRRSRRDNSRVTNSAILLREINHLDEFLRVLGKTKIDYFVETPKDDLIGERLSHMERILEGMAAPGHDEVEVKELTARTRNIEKIVYNKLVKAVDLATKETTSKIAARLEEKIDKLGQSLNSKLEEIEKKLEKHVELILEAQINTIVQLKKKDDELEIHSIRFSDDEHGKQSRVVHYSETAVNTDGRRTLTIVRDYDAHAAPPECVGEPTPYTRMTAARRSNGGRSTRQPLISRATVQSEDAAGPEVKKARQSRL</sequence>
<dbReference type="SMART" id="SM00343">
    <property type="entry name" value="ZnF_C2HC"/>
    <property type="match status" value="3"/>
</dbReference>
<keyword evidence="1" id="KW-0863">Zinc-finger</keyword>
<evidence type="ECO:0000256" key="3">
    <source>
        <dbReference type="SAM" id="MobiDB-lite"/>
    </source>
</evidence>
<dbReference type="InterPro" id="IPR005312">
    <property type="entry name" value="DUF1759"/>
</dbReference>
<evidence type="ECO:0000256" key="2">
    <source>
        <dbReference type="SAM" id="Coils"/>
    </source>
</evidence>
<evidence type="ECO:0000259" key="5">
    <source>
        <dbReference type="PROSITE" id="PS50994"/>
    </source>
</evidence>
<dbReference type="InterPro" id="IPR000477">
    <property type="entry name" value="RT_dom"/>
</dbReference>
<dbReference type="InterPro" id="IPR001584">
    <property type="entry name" value="Integrase_cat-core"/>
</dbReference>
<feature type="compositionally biased region" description="Polar residues" evidence="3">
    <location>
        <begin position="393"/>
        <end position="412"/>
    </location>
</feature>
<dbReference type="PANTHER" id="PTHR47331:SF5">
    <property type="entry name" value="RIBONUCLEASE H"/>
    <property type="match status" value="1"/>
</dbReference>
<dbReference type="Pfam" id="PF05380">
    <property type="entry name" value="Peptidase_A17"/>
    <property type="match status" value="1"/>
</dbReference>
<dbReference type="PROSITE" id="PS50158">
    <property type="entry name" value="ZF_CCHC"/>
    <property type="match status" value="1"/>
</dbReference>
<dbReference type="GO" id="GO:0008270">
    <property type="term" value="F:zinc ion binding"/>
    <property type="evidence" value="ECO:0007669"/>
    <property type="project" value="UniProtKB-KW"/>
</dbReference>
<feature type="compositionally biased region" description="Polar residues" evidence="3">
    <location>
        <begin position="1982"/>
        <end position="1998"/>
    </location>
</feature>
<dbReference type="InterPro" id="IPR036397">
    <property type="entry name" value="RNaseH_sf"/>
</dbReference>
<protein>
    <submittedName>
        <fullName evidence="6">Integrase core domain protein</fullName>
    </submittedName>
</protein>
<dbReference type="EMBL" id="KE124942">
    <property type="protein sequence ID" value="EPB74436.1"/>
    <property type="molecule type" value="Genomic_DNA"/>
</dbReference>
<keyword evidence="1" id="KW-0479">Metal-binding</keyword>
<feature type="region of interest" description="Disordered" evidence="3">
    <location>
        <begin position="1961"/>
        <end position="2014"/>
    </location>
</feature>
<organism evidence="6 7">
    <name type="scientific">Ancylostoma ceylanicum</name>
    <dbReference type="NCBI Taxonomy" id="53326"/>
    <lineage>
        <taxon>Eukaryota</taxon>
        <taxon>Metazoa</taxon>
        <taxon>Ecdysozoa</taxon>
        <taxon>Nematoda</taxon>
        <taxon>Chromadorea</taxon>
        <taxon>Rhabditida</taxon>
        <taxon>Rhabditina</taxon>
        <taxon>Rhabditomorpha</taxon>
        <taxon>Strongyloidea</taxon>
        <taxon>Ancylostomatidae</taxon>
        <taxon>Ancylostomatinae</taxon>
        <taxon>Ancylostoma</taxon>
    </lineage>
</organism>
<reference evidence="6 7" key="1">
    <citation type="submission" date="2013-05" db="EMBL/GenBank/DDBJ databases">
        <title>Draft genome of the parasitic nematode Anyclostoma ceylanicum.</title>
        <authorList>
            <person name="Mitreva M."/>
        </authorList>
    </citation>
    <scope>NUCLEOTIDE SEQUENCE [LARGE SCALE GENOMIC DNA]</scope>
</reference>
<feature type="domain" description="Integrase catalytic" evidence="5">
    <location>
        <begin position="1341"/>
        <end position="1528"/>
    </location>
</feature>
<feature type="compositionally biased region" description="Polar residues" evidence="3">
    <location>
        <begin position="374"/>
        <end position="386"/>
    </location>
</feature>
<dbReference type="GO" id="GO:0042575">
    <property type="term" value="C:DNA polymerase complex"/>
    <property type="evidence" value="ECO:0007669"/>
    <property type="project" value="UniProtKB-ARBA"/>
</dbReference>
<dbReference type="Pfam" id="PF18701">
    <property type="entry name" value="DUF5641"/>
    <property type="match status" value="1"/>
</dbReference>
<keyword evidence="7" id="KW-1185">Reference proteome</keyword>
<keyword evidence="1" id="KW-0862">Zinc</keyword>
<dbReference type="Pfam" id="PF03564">
    <property type="entry name" value="DUF1759"/>
    <property type="match status" value="1"/>
</dbReference>
<dbReference type="Gene3D" id="3.30.70.270">
    <property type="match status" value="1"/>
</dbReference>
<proteinExistence type="predicted"/>
<dbReference type="InterPro" id="IPR001878">
    <property type="entry name" value="Znf_CCHC"/>
</dbReference>
<feature type="compositionally biased region" description="Basic and acidic residues" evidence="3">
    <location>
        <begin position="413"/>
        <end position="423"/>
    </location>
</feature>
<dbReference type="InterPro" id="IPR043502">
    <property type="entry name" value="DNA/RNA_pol_sf"/>
</dbReference>
<dbReference type="InterPro" id="IPR040676">
    <property type="entry name" value="DUF5641"/>
</dbReference>
<dbReference type="Proteomes" id="UP000054495">
    <property type="component" value="Unassembled WGS sequence"/>
</dbReference>